<comment type="caution">
    <text evidence="13">The sequence shown here is derived from an EMBL/GenBank/DDBJ whole genome shotgun (WGS) entry which is preliminary data.</text>
</comment>
<evidence type="ECO:0000259" key="12">
    <source>
        <dbReference type="Pfam" id="PF02768"/>
    </source>
</evidence>
<evidence type="ECO:0000256" key="4">
    <source>
        <dbReference type="ARBA" id="ARBA00022679"/>
    </source>
</evidence>
<evidence type="ECO:0000259" key="10">
    <source>
        <dbReference type="Pfam" id="PF00712"/>
    </source>
</evidence>
<comment type="subunit">
    <text evidence="9">Forms a ring-shaped head-to-tail homodimer around DNA.</text>
</comment>
<feature type="domain" description="DNA polymerase III beta sliding clamp central" evidence="11">
    <location>
        <begin position="130"/>
        <end position="250"/>
    </location>
</feature>
<evidence type="ECO:0000256" key="1">
    <source>
        <dbReference type="ARBA" id="ARBA00004496"/>
    </source>
</evidence>
<dbReference type="Gene3D" id="3.10.150.10">
    <property type="entry name" value="DNA Polymerase III, subunit A, domain 2"/>
    <property type="match status" value="1"/>
</dbReference>
<dbReference type="GO" id="GO:0009360">
    <property type="term" value="C:DNA polymerase III complex"/>
    <property type="evidence" value="ECO:0007669"/>
    <property type="project" value="InterPro"/>
</dbReference>
<organism evidence="13 14">
    <name type="scientific">Candidatus Wildermuthbacteria bacterium RIFCSPHIGHO2_01_FULL_48_27b</name>
    <dbReference type="NCBI Taxonomy" id="1802447"/>
    <lineage>
        <taxon>Bacteria</taxon>
        <taxon>Candidatus Wildermuthiibacteriota</taxon>
    </lineage>
</organism>
<comment type="subcellular location">
    <subcellularLocation>
        <location evidence="1 9">Cytoplasm</location>
    </subcellularLocation>
</comment>
<dbReference type="PIRSF" id="PIRSF000804">
    <property type="entry name" value="DNA_pol_III_b"/>
    <property type="match status" value="1"/>
</dbReference>
<feature type="domain" description="DNA polymerase III beta sliding clamp C-terminal" evidence="12">
    <location>
        <begin position="255"/>
        <end position="373"/>
    </location>
</feature>
<evidence type="ECO:0000313" key="13">
    <source>
        <dbReference type="EMBL" id="OHA63982.1"/>
    </source>
</evidence>
<keyword evidence="8" id="KW-0238">DNA-binding</keyword>
<dbReference type="InterPro" id="IPR022637">
    <property type="entry name" value="DNA_polIII_beta_cen"/>
</dbReference>
<dbReference type="GO" id="GO:0008408">
    <property type="term" value="F:3'-5' exonuclease activity"/>
    <property type="evidence" value="ECO:0007669"/>
    <property type="project" value="InterPro"/>
</dbReference>
<dbReference type="InterPro" id="IPR022634">
    <property type="entry name" value="DNA_polIII_beta_N"/>
</dbReference>
<evidence type="ECO:0000256" key="6">
    <source>
        <dbReference type="ARBA" id="ARBA00022705"/>
    </source>
</evidence>
<evidence type="ECO:0000256" key="3">
    <source>
        <dbReference type="ARBA" id="ARBA00022490"/>
    </source>
</evidence>
<sequence length="375" mass="40947">METVVLKTHLKEGLEITDRIAAKSPTLPILSNVLLSAKKEGVRLSATDLQIGITYQFLGTTTKEGEVVFLGHPLSSLLAVSLGDRISLKLEGSQLAVAAGDHRVLLKTLDEEEFPIIPSQEGSEPSVEVENNLFCGGLSQVVGMVGQSQVRPEISGVLFVFEKKAARVAATDSFRLAERRFTFEKEGNAEGSFILPAKTAREIIAVLGERPGKTKIYFSPTQAVFVYDAAESPARLRIQIVSRLIEGEYPHYEDIIPSTHKTQVSLAKNEFLNHLKAAGIFAGKTQEVRFRVDPQKKETTFLSESGETGSHQSTLKGDISGEPVEVAFNWRFLSEGLAQIHGERVDFGLNGEDGPALLRPAEQAGYLYVVMPIKA</sequence>
<dbReference type="NCBIfam" id="TIGR00663">
    <property type="entry name" value="dnan"/>
    <property type="match status" value="1"/>
</dbReference>
<dbReference type="Pfam" id="PF00712">
    <property type="entry name" value="DNA_pol3_beta"/>
    <property type="match status" value="1"/>
</dbReference>
<feature type="domain" description="DNA polymerase III beta sliding clamp N-terminal" evidence="10">
    <location>
        <begin position="2"/>
        <end position="118"/>
    </location>
</feature>
<dbReference type="GO" id="GO:0006271">
    <property type="term" value="P:DNA strand elongation involved in DNA replication"/>
    <property type="evidence" value="ECO:0007669"/>
    <property type="project" value="TreeGrafter"/>
</dbReference>
<dbReference type="Proteomes" id="UP000178170">
    <property type="component" value="Unassembled WGS sequence"/>
</dbReference>
<protein>
    <recommendedName>
        <fullName evidence="9">Beta sliding clamp</fullName>
    </recommendedName>
</protein>
<dbReference type="Pfam" id="PF02767">
    <property type="entry name" value="DNA_pol3_beta_2"/>
    <property type="match status" value="1"/>
</dbReference>
<dbReference type="AlphaFoldDB" id="A0A1G2QVD9"/>
<name>A0A1G2QVD9_9BACT</name>
<dbReference type="InterPro" id="IPR022635">
    <property type="entry name" value="DNA_polIII_beta_C"/>
</dbReference>
<evidence type="ECO:0000256" key="9">
    <source>
        <dbReference type="PIRNR" id="PIRNR000804"/>
    </source>
</evidence>
<evidence type="ECO:0000256" key="8">
    <source>
        <dbReference type="ARBA" id="ARBA00023125"/>
    </source>
</evidence>
<dbReference type="PANTHER" id="PTHR30478:SF0">
    <property type="entry name" value="BETA SLIDING CLAMP"/>
    <property type="match status" value="1"/>
</dbReference>
<dbReference type="GO" id="GO:0005737">
    <property type="term" value="C:cytoplasm"/>
    <property type="evidence" value="ECO:0007669"/>
    <property type="project" value="UniProtKB-SubCell"/>
</dbReference>
<keyword evidence="7 9" id="KW-0239">DNA-directed DNA polymerase</keyword>
<comment type="similarity">
    <text evidence="2 9">Belongs to the beta sliding clamp family.</text>
</comment>
<keyword evidence="4 9" id="KW-0808">Transferase</keyword>
<keyword evidence="3 9" id="KW-0963">Cytoplasm</keyword>
<dbReference type="GO" id="GO:0003887">
    <property type="term" value="F:DNA-directed DNA polymerase activity"/>
    <property type="evidence" value="ECO:0007669"/>
    <property type="project" value="UniProtKB-UniRule"/>
</dbReference>
<dbReference type="SUPFAM" id="SSF55979">
    <property type="entry name" value="DNA clamp"/>
    <property type="match status" value="3"/>
</dbReference>
<gene>
    <name evidence="13" type="ORF">A2843_01580</name>
</gene>
<proteinExistence type="inferred from homology"/>
<evidence type="ECO:0000256" key="5">
    <source>
        <dbReference type="ARBA" id="ARBA00022695"/>
    </source>
</evidence>
<evidence type="ECO:0000313" key="14">
    <source>
        <dbReference type="Proteomes" id="UP000178170"/>
    </source>
</evidence>
<dbReference type="Pfam" id="PF02768">
    <property type="entry name" value="DNA_pol3_beta_3"/>
    <property type="match status" value="1"/>
</dbReference>
<accession>A0A1G2QVD9</accession>
<keyword evidence="5 9" id="KW-0548">Nucleotidyltransferase</keyword>
<dbReference type="CDD" id="cd00140">
    <property type="entry name" value="beta_clamp"/>
    <property type="match status" value="1"/>
</dbReference>
<evidence type="ECO:0000256" key="2">
    <source>
        <dbReference type="ARBA" id="ARBA00010752"/>
    </source>
</evidence>
<dbReference type="PANTHER" id="PTHR30478">
    <property type="entry name" value="DNA POLYMERASE III SUBUNIT BETA"/>
    <property type="match status" value="1"/>
</dbReference>
<dbReference type="InterPro" id="IPR001001">
    <property type="entry name" value="DNA_polIII_beta"/>
</dbReference>
<evidence type="ECO:0000256" key="7">
    <source>
        <dbReference type="ARBA" id="ARBA00022932"/>
    </source>
</evidence>
<reference evidence="13 14" key="1">
    <citation type="journal article" date="2016" name="Nat. Commun.">
        <title>Thousands of microbial genomes shed light on interconnected biogeochemical processes in an aquifer system.</title>
        <authorList>
            <person name="Anantharaman K."/>
            <person name="Brown C.T."/>
            <person name="Hug L.A."/>
            <person name="Sharon I."/>
            <person name="Castelle C.J."/>
            <person name="Probst A.J."/>
            <person name="Thomas B.C."/>
            <person name="Singh A."/>
            <person name="Wilkins M.J."/>
            <person name="Karaoz U."/>
            <person name="Brodie E.L."/>
            <person name="Williams K.H."/>
            <person name="Hubbard S.S."/>
            <person name="Banfield J.F."/>
        </authorList>
    </citation>
    <scope>NUCLEOTIDE SEQUENCE [LARGE SCALE GENOMIC DNA]</scope>
</reference>
<dbReference type="SMART" id="SM00480">
    <property type="entry name" value="POL3Bc"/>
    <property type="match status" value="1"/>
</dbReference>
<comment type="function">
    <text evidence="9">Confers DNA tethering and processivity to DNA polymerases and other proteins. Acts as a clamp, forming a ring around DNA (a reaction catalyzed by the clamp-loading complex) which diffuses in an ATP-independent manner freely and bidirectionally along dsDNA. Initially characterized for its ability to contact the catalytic subunit of DNA polymerase III (Pol III), a complex, multichain enzyme responsible for most of the replicative synthesis in bacteria; Pol III exhibits 3'-5' exonuclease proofreading activity. The beta chain is required for initiation of replication as well as for processivity of DNA replication.</text>
</comment>
<keyword evidence="6 9" id="KW-0235">DNA replication</keyword>
<dbReference type="InterPro" id="IPR046938">
    <property type="entry name" value="DNA_clamp_sf"/>
</dbReference>
<evidence type="ECO:0000259" key="11">
    <source>
        <dbReference type="Pfam" id="PF02767"/>
    </source>
</evidence>
<dbReference type="GO" id="GO:0003677">
    <property type="term" value="F:DNA binding"/>
    <property type="evidence" value="ECO:0007669"/>
    <property type="project" value="UniProtKB-UniRule"/>
</dbReference>
<dbReference type="Gene3D" id="3.70.10.10">
    <property type="match status" value="1"/>
</dbReference>
<dbReference type="EMBL" id="MHTS01000023">
    <property type="protein sequence ID" value="OHA63982.1"/>
    <property type="molecule type" value="Genomic_DNA"/>
</dbReference>